<dbReference type="Pfam" id="PF00271">
    <property type="entry name" value="Helicase_C"/>
    <property type="match status" value="1"/>
</dbReference>
<name>A0A166Q9A8_9AGAM</name>
<keyword evidence="9" id="KW-1185">Reference proteome</keyword>
<dbReference type="SMART" id="SM00487">
    <property type="entry name" value="DEXDc"/>
    <property type="match status" value="1"/>
</dbReference>
<feature type="compositionally biased region" description="Acidic residues" evidence="5">
    <location>
        <begin position="1727"/>
        <end position="1738"/>
    </location>
</feature>
<dbReference type="PANTHER" id="PTHR44533:SF4">
    <property type="entry name" value="DEAD_H RNA HELICASE, PUTATIVE-RELATED"/>
    <property type="match status" value="1"/>
</dbReference>
<dbReference type="InterPro" id="IPR001650">
    <property type="entry name" value="Helicase_C-like"/>
</dbReference>
<dbReference type="InterPro" id="IPR027417">
    <property type="entry name" value="P-loop_NTPase"/>
</dbReference>
<dbReference type="PANTHER" id="PTHR44533">
    <property type="entry name" value="DEAD/H RNA HELICASE, PUTATIVE-RELATED"/>
    <property type="match status" value="1"/>
</dbReference>
<dbReference type="Pfam" id="PF23002">
    <property type="entry name" value="PIN-like_DDX60"/>
    <property type="match status" value="1"/>
</dbReference>
<sequence>MDLENFELADFDGVESARTEYTPAEALQYLDEAWYTQANRRARWMDIIGDYAGSERFIMDGESLLQLVLNDYLLAIGHSDDPSFQILHAYHSLERILGDFSSRAAVYDVVFWNDNRHLTIQTGDTDRYLVASRSLARCLLFKHLSNLDIPVYTFEDISDPAWLNYRDRTKPMFIMLNDGGLQEKNSDILSANRILSQRMFMFNLLVSGIAVATLTGVEFRDSKILSFVFESRVDGTTADFVTPSFNLAVVSAREALQTKERIHRQSNAGLALVGNTNAGRHPGDHDLAAVAKIHLTAGPSEPVSKALLFLFLAHCLVLETVSVQERALHLATIEPTLRSSIVNDFLPAVFLAIESVVLSSSATFDIDGRLFIALVDFCIRNNAKSPEELFGTPISTRLAAIWSDLDLEAQDFTTLAANSPPVQETAPPPSAIVEVSLLAFNNSVFDEALSIIEVDVKDDDDSITDSAPKFDFGQGVLFADTSHWHNSKAILPRHLGGEDNKPADEKQRRRLLKGEQRFMANLQRQAGTLTGALGASLQQIVIPAVGSRSVSKAKAKGHAEVARPPPSAKAKAKPVKAEKLSSADKLRKKIQEQKQTTQDGSTQSWWGEQVAVMKKMAPAAKQGHLDALVRNKRSEEPAFAVEMHLYRLNFELEAWVLEAEPDSPTVRDKYTLYAMRAIKAILDRKTITPTVLKVISAVLVALGFEGYIAPLEEQCSSTMQEDRPLSFDFMKLIKSKTKAPIHDFMHITEDPAVWQLRLFGEFMDRSMDSQADRRVAFHPDAWQRDVLDCIDDEGSLLVVAPTSAGKTFISYYAMEKVLRNSDDGILVYVAPTKALVTQIAAEVYGRFRKDMKEGSCWAIHTRDYRIHNPQNCQILVTVPEMLAIMLLSPPLARVWTPRIKRIILDEIHSIGQQEGGAVWEQIILLAPCPIIGLSATVGSPEIFNEWLRSVQEAHGYQHKFISHPHRYSHLRKFNYVLQKPAKRPFLGLDSHQQTGRLRFLHPISMLSFGARAMPPDLSLEASDTLSLYEALLKCQDRIAVDLQDLHPKKFLVGSSFMTQKDVLRYEAALKAILTPLIAADDAKDPNTALHSIIHHLEDPVMRDIPQDSLNQIPARGVFRSNLIHFLSDLHATGDLPAILFSFDRSDCEIMANDLLLALTTAEADWRESSPEWTRKLQEWERWKLRAKERERLADRAKKQKKDEDAPGDAATQGGSWEASFDPDDPSPQFSFTSVKNAYSKTDLDADIARLPWRANIQPWALECLRRGIAVHHAGMNKHYRSLVESLFRQGFVRVVIATGTLALGINAPTKTSVFCGDSPFLTALMYRQCAGRAGRRGYDLLGKVVFYGLPMDRVQRLVLSKIPALGGNFPLTSTLCLRLFNLLEGSENATVAVNAIQSLLKLPRVSFSSEVGQHQLLHHLRFSIEYLRRARLLDVDGRPMNLFGIAAHLFYQEPNNLALVALLRNGVLHKLCSQKSIIDCKRDFIILMAHLFGRKYLPRVYSTDDNIKFIIKKSPSVVVLPPLPKLARDVLLAHDKDILQVFTAYVSTFVEQYADKLGADTTLPLSRQVLAGDQALNTPFHQHLRSVAIPVVARSPFVANSGHSEVYHSVSELARTSRSGLHLNESVIPSMAHITAAPGDRGSDTFALNAYLLDFYTHGQKQALDKANGIRPGDVWFLLQDFTLTLMTIKSALEQLLLKAAQEATQAAQDVESAVELDSGYGSFDPAEGDGDDADESGTEFKRPKGVTDRDWKVYEVVDGALKEFEEKFKAMWA</sequence>
<keyword evidence="2 8" id="KW-0378">Hydrolase</keyword>
<dbReference type="FunFam" id="3.40.50.300:FF:001039">
    <property type="entry name" value="ATP-dependent RNA helicase DDX60"/>
    <property type="match status" value="1"/>
</dbReference>
<feature type="region of interest" description="Disordered" evidence="5">
    <location>
        <begin position="1193"/>
        <end position="1223"/>
    </location>
</feature>
<evidence type="ECO:0000256" key="5">
    <source>
        <dbReference type="SAM" id="MobiDB-lite"/>
    </source>
</evidence>
<organism evidence="8 9">
    <name type="scientific">Athelia psychrophila</name>
    <dbReference type="NCBI Taxonomy" id="1759441"/>
    <lineage>
        <taxon>Eukaryota</taxon>
        <taxon>Fungi</taxon>
        <taxon>Dikarya</taxon>
        <taxon>Basidiomycota</taxon>
        <taxon>Agaricomycotina</taxon>
        <taxon>Agaricomycetes</taxon>
        <taxon>Agaricomycetidae</taxon>
        <taxon>Atheliales</taxon>
        <taxon>Atheliaceae</taxon>
        <taxon>Athelia</taxon>
    </lineage>
</organism>
<evidence type="ECO:0000256" key="2">
    <source>
        <dbReference type="ARBA" id="ARBA00022801"/>
    </source>
</evidence>
<dbReference type="Pfam" id="PF00270">
    <property type="entry name" value="DEAD"/>
    <property type="match status" value="1"/>
</dbReference>
<dbReference type="InterPro" id="IPR059032">
    <property type="entry name" value="WHD_DDX60"/>
</dbReference>
<evidence type="ECO:0000313" key="9">
    <source>
        <dbReference type="Proteomes" id="UP000076532"/>
    </source>
</evidence>
<evidence type="ECO:0000313" key="8">
    <source>
        <dbReference type="EMBL" id="KZP26900.1"/>
    </source>
</evidence>
<dbReference type="InterPro" id="IPR052431">
    <property type="entry name" value="SKI2_subfamily_helicases"/>
</dbReference>
<dbReference type="GO" id="GO:0003676">
    <property type="term" value="F:nucleic acid binding"/>
    <property type="evidence" value="ECO:0007669"/>
    <property type="project" value="InterPro"/>
</dbReference>
<keyword evidence="3" id="KW-0347">Helicase</keyword>
<proteinExistence type="predicted"/>
<dbReference type="InterPro" id="IPR014001">
    <property type="entry name" value="Helicase_ATP-bd"/>
</dbReference>
<dbReference type="OrthoDB" id="2320933at2759"/>
<evidence type="ECO:0000256" key="3">
    <source>
        <dbReference type="ARBA" id="ARBA00022806"/>
    </source>
</evidence>
<dbReference type="SUPFAM" id="SSF52540">
    <property type="entry name" value="P-loop containing nucleoside triphosphate hydrolases"/>
    <property type="match status" value="1"/>
</dbReference>
<feature type="region of interest" description="Disordered" evidence="5">
    <location>
        <begin position="555"/>
        <end position="603"/>
    </location>
</feature>
<feature type="compositionally biased region" description="Basic and acidic residues" evidence="5">
    <location>
        <begin position="575"/>
        <end position="592"/>
    </location>
</feature>
<dbReference type="PROSITE" id="PS51194">
    <property type="entry name" value="HELICASE_CTER"/>
    <property type="match status" value="1"/>
</dbReference>
<keyword evidence="4" id="KW-0067">ATP-binding</keyword>
<feature type="region of interest" description="Disordered" evidence="5">
    <location>
        <begin position="1722"/>
        <end position="1745"/>
    </location>
</feature>
<dbReference type="InterPro" id="IPR011545">
    <property type="entry name" value="DEAD/DEAH_box_helicase_dom"/>
</dbReference>
<dbReference type="InterPro" id="IPR055124">
    <property type="entry name" value="PIN-like_DDX60"/>
</dbReference>
<dbReference type="GO" id="GO:0005737">
    <property type="term" value="C:cytoplasm"/>
    <property type="evidence" value="ECO:0007669"/>
    <property type="project" value="TreeGrafter"/>
</dbReference>
<accession>A0A166Q9A8</accession>
<dbReference type="EMBL" id="KV417511">
    <property type="protein sequence ID" value="KZP26900.1"/>
    <property type="molecule type" value="Genomic_DNA"/>
</dbReference>
<keyword evidence="1" id="KW-0547">Nucleotide-binding</keyword>
<reference evidence="8 9" key="1">
    <citation type="journal article" date="2016" name="Mol. Biol. Evol.">
        <title>Comparative Genomics of Early-Diverging Mushroom-Forming Fungi Provides Insights into the Origins of Lignocellulose Decay Capabilities.</title>
        <authorList>
            <person name="Nagy L.G."/>
            <person name="Riley R."/>
            <person name="Tritt A."/>
            <person name="Adam C."/>
            <person name="Daum C."/>
            <person name="Floudas D."/>
            <person name="Sun H."/>
            <person name="Yadav J.S."/>
            <person name="Pangilinan J."/>
            <person name="Larsson K.H."/>
            <person name="Matsuura K."/>
            <person name="Barry K."/>
            <person name="Labutti K."/>
            <person name="Kuo R."/>
            <person name="Ohm R.A."/>
            <person name="Bhattacharya S.S."/>
            <person name="Shirouzu T."/>
            <person name="Yoshinaga Y."/>
            <person name="Martin F.M."/>
            <person name="Grigoriev I.V."/>
            <person name="Hibbett D.S."/>
        </authorList>
    </citation>
    <scope>NUCLEOTIDE SEQUENCE [LARGE SCALE GENOMIC DNA]</scope>
    <source>
        <strain evidence="8 9">CBS 109695</strain>
    </source>
</reference>
<gene>
    <name evidence="8" type="ORF">FIBSPDRAFT_1040401</name>
</gene>
<dbReference type="SMART" id="SM00490">
    <property type="entry name" value="HELICc"/>
    <property type="match status" value="1"/>
</dbReference>
<dbReference type="Gene3D" id="3.40.50.300">
    <property type="entry name" value="P-loop containing nucleotide triphosphate hydrolases"/>
    <property type="match status" value="2"/>
</dbReference>
<dbReference type="PROSITE" id="PS51192">
    <property type="entry name" value="HELICASE_ATP_BIND_1"/>
    <property type="match status" value="1"/>
</dbReference>
<protein>
    <submittedName>
        <fullName evidence="8">P-loop containing nucleoside triphosphate hydrolase protein</fullName>
    </submittedName>
</protein>
<dbReference type="Pfam" id="PF26076">
    <property type="entry name" value="WHD_DDX60"/>
    <property type="match status" value="1"/>
</dbReference>
<feature type="compositionally biased region" description="Basic and acidic residues" evidence="5">
    <location>
        <begin position="1193"/>
        <end position="1204"/>
    </location>
</feature>
<evidence type="ECO:0000256" key="4">
    <source>
        <dbReference type="ARBA" id="ARBA00022840"/>
    </source>
</evidence>
<evidence type="ECO:0000259" key="6">
    <source>
        <dbReference type="PROSITE" id="PS51192"/>
    </source>
</evidence>
<dbReference type="STRING" id="436010.A0A166Q9A8"/>
<dbReference type="GO" id="GO:0004386">
    <property type="term" value="F:helicase activity"/>
    <property type="evidence" value="ECO:0007669"/>
    <property type="project" value="UniProtKB-KW"/>
</dbReference>
<dbReference type="GO" id="GO:0016787">
    <property type="term" value="F:hydrolase activity"/>
    <property type="evidence" value="ECO:0007669"/>
    <property type="project" value="UniProtKB-KW"/>
</dbReference>
<feature type="domain" description="Helicase ATP-binding" evidence="6">
    <location>
        <begin position="787"/>
        <end position="955"/>
    </location>
</feature>
<dbReference type="CDD" id="cd18025">
    <property type="entry name" value="DEXHc_DDX60"/>
    <property type="match status" value="1"/>
</dbReference>
<dbReference type="GO" id="GO:0005524">
    <property type="term" value="F:ATP binding"/>
    <property type="evidence" value="ECO:0007669"/>
    <property type="project" value="UniProtKB-KW"/>
</dbReference>
<dbReference type="Proteomes" id="UP000076532">
    <property type="component" value="Unassembled WGS sequence"/>
</dbReference>
<feature type="domain" description="Helicase C-terminal" evidence="7">
    <location>
        <begin position="1233"/>
        <end position="1383"/>
    </location>
</feature>
<evidence type="ECO:0000256" key="1">
    <source>
        <dbReference type="ARBA" id="ARBA00022741"/>
    </source>
</evidence>
<evidence type="ECO:0000259" key="7">
    <source>
        <dbReference type="PROSITE" id="PS51194"/>
    </source>
</evidence>
<feature type="compositionally biased region" description="Polar residues" evidence="5">
    <location>
        <begin position="593"/>
        <end position="603"/>
    </location>
</feature>